<dbReference type="Proteomes" id="UP000729402">
    <property type="component" value="Unassembled WGS sequence"/>
</dbReference>
<keyword evidence="2" id="KW-1185">Reference proteome</keyword>
<reference evidence="1" key="1">
    <citation type="journal article" date="2021" name="bioRxiv">
        <title>Whole Genome Assembly and Annotation of Northern Wild Rice, Zizania palustris L., Supports a Whole Genome Duplication in the Zizania Genus.</title>
        <authorList>
            <person name="Haas M."/>
            <person name="Kono T."/>
            <person name="Macchietto M."/>
            <person name="Millas R."/>
            <person name="McGilp L."/>
            <person name="Shao M."/>
            <person name="Duquette J."/>
            <person name="Hirsch C.N."/>
            <person name="Kimball J."/>
        </authorList>
    </citation>
    <scope>NUCLEOTIDE SEQUENCE</scope>
    <source>
        <tissue evidence="1">Fresh leaf tissue</tissue>
    </source>
</reference>
<sequence length="162" mass="18542">MLGKGAKVVPNTLDQISILTRGFLADLGEKRSFDNLDDDDEDVFSYKKVAKNETEKILIAMVQTELGKRKIEGKYMHISEANLTSFDMKEDVASQLILILDIAMHYVMILGRRFILGKQNLLHWLQTSLLVWKNGLSSLGKGLEQLIFSTKDIYRRHDNQNE</sequence>
<dbReference type="AlphaFoldDB" id="A0A8J5WPX1"/>
<evidence type="ECO:0000313" key="1">
    <source>
        <dbReference type="EMBL" id="KAG8091864.1"/>
    </source>
</evidence>
<organism evidence="1 2">
    <name type="scientific">Zizania palustris</name>
    <name type="common">Northern wild rice</name>
    <dbReference type="NCBI Taxonomy" id="103762"/>
    <lineage>
        <taxon>Eukaryota</taxon>
        <taxon>Viridiplantae</taxon>
        <taxon>Streptophyta</taxon>
        <taxon>Embryophyta</taxon>
        <taxon>Tracheophyta</taxon>
        <taxon>Spermatophyta</taxon>
        <taxon>Magnoliopsida</taxon>
        <taxon>Liliopsida</taxon>
        <taxon>Poales</taxon>
        <taxon>Poaceae</taxon>
        <taxon>BOP clade</taxon>
        <taxon>Oryzoideae</taxon>
        <taxon>Oryzeae</taxon>
        <taxon>Zizaniinae</taxon>
        <taxon>Zizania</taxon>
    </lineage>
</organism>
<accession>A0A8J5WPX1</accession>
<name>A0A8J5WPX1_ZIZPA</name>
<protein>
    <submittedName>
        <fullName evidence="1">Uncharacterized protein</fullName>
    </submittedName>
</protein>
<comment type="caution">
    <text evidence="1">The sequence shown here is derived from an EMBL/GenBank/DDBJ whole genome shotgun (WGS) entry which is preliminary data.</text>
</comment>
<evidence type="ECO:0000313" key="2">
    <source>
        <dbReference type="Proteomes" id="UP000729402"/>
    </source>
</evidence>
<gene>
    <name evidence="1" type="ORF">GUJ93_ZPchr0012g20313</name>
</gene>
<dbReference type="EMBL" id="JAAALK010000080">
    <property type="protein sequence ID" value="KAG8091864.1"/>
    <property type="molecule type" value="Genomic_DNA"/>
</dbReference>
<reference evidence="1" key="2">
    <citation type="submission" date="2021-02" db="EMBL/GenBank/DDBJ databases">
        <authorList>
            <person name="Kimball J.A."/>
            <person name="Haas M.W."/>
            <person name="Macchietto M."/>
            <person name="Kono T."/>
            <person name="Duquette J."/>
            <person name="Shao M."/>
        </authorList>
    </citation>
    <scope>NUCLEOTIDE SEQUENCE</scope>
    <source>
        <tissue evidence="1">Fresh leaf tissue</tissue>
    </source>
</reference>
<proteinExistence type="predicted"/>